<evidence type="ECO:0000256" key="1">
    <source>
        <dbReference type="ARBA" id="ARBA00022737"/>
    </source>
</evidence>
<dbReference type="Gene3D" id="1.25.40.10">
    <property type="entry name" value="Tetratricopeptide repeat domain"/>
    <property type="match status" value="1"/>
</dbReference>
<dbReference type="InterPro" id="IPR002885">
    <property type="entry name" value="PPR_rpt"/>
</dbReference>
<sequence>MAAADDFAAPADTGTDNPFQRALNLTAVRLYTQGVILPGELQAQTEAAIHAHGADAPAAVACILLAMGASNPRRPCPFLPGATCFTSAMNACANAGQPREALKLLDLLETRAALRGFPPTLMHYEIAMKACMRRKLWHEALEVFDAAAARLSATGVSSFLYSTASHACEKSKDTARGARLQAMRAAAALQEPRLQARGADIAHSIRSLLEEKRAHEALAMVGDYFWGRFRSTVEPDSHLCSAAIEAFGMAGMTECALGLFWQLQPADPRVRLRVFEFAVHVCHQTGRQDLVALLLRQGIDEGSLRPQLGLLIACNELDFHRNAIYAVLHPGNEGGRENHGVHCGMALGIFEHFRLLGLINPKTRFVVGRHGTGALREAIAQRILQLGCWPVAGTAADGTGNPGVLTARHAPPPGKTAGRQPDPLGEWSRNHPAREPDRPD</sequence>
<dbReference type="Pfam" id="PF01535">
    <property type="entry name" value="PPR"/>
    <property type="match status" value="1"/>
</dbReference>
<feature type="region of interest" description="Disordered" evidence="2">
    <location>
        <begin position="400"/>
        <end position="440"/>
    </location>
</feature>
<evidence type="ECO:0000313" key="3">
    <source>
        <dbReference type="EMBL" id="QHI97127.1"/>
    </source>
</evidence>
<dbReference type="KEGG" id="xyk:GT347_03520"/>
<feature type="compositionally biased region" description="Basic and acidic residues" evidence="2">
    <location>
        <begin position="428"/>
        <end position="440"/>
    </location>
</feature>
<dbReference type="PANTHER" id="PTHR47447:SF17">
    <property type="entry name" value="OS12G0638900 PROTEIN"/>
    <property type="match status" value="1"/>
</dbReference>
<keyword evidence="1" id="KW-0677">Repeat</keyword>
<accession>A0A857J0L0</accession>
<dbReference type="Proteomes" id="UP000464787">
    <property type="component" value="Chromosome"/>
</dbReference>
<gene>
    <name evidence="3" type="ORF">GT347_03520</name>
</gene>
<evidence type="ECO:0000313" key="4">
    <source>
        <dbReference type="Proteomes" id="UP000464787"/>
    </source>
</evidence>
<name>A0A857J0L0_9BURK</name>
<proteinExistence type="predicted"/>
<reference evidence="3 4" key="1">
    <citation type="submission" date="2020-01" db="EMBL/GenBank/DDBJ databases">
        <title>Genome sequencing of strain KACC 21265.</title>
        <authorList>
            <person name="Heo J."/>
            <person name="Kim S.-J."/>
            <person name="Kim J.-S."/>
            <person name="Hong S.-B."/>
            <person name="Kwon S.-W."/>
        </authorList>
    </citation>
    <scope>NUCLEOTIDE SEQUENCE [LARGE SCALE GENOMIC DNA]</scope>
    <source>
        <strain evidence="3 4">KACC 21265</strain>
    </source>
</reference>
<dbReference type="PANTHER" id="PTHR47447">
    <property type="entry name" value="OS03G0856100 PROTEIN"/>
    <property type="match status" value="1"/>
</dbReference>
<dbReference type="InterPro" id="IPR011990">
    <property type="entry name" value="TPR-like_helical_dom_sf"/>
</dbReference>
<dbReference type="RefSeq" id="WP_160550645.1">
    <property type="nucleotide sequence ID" value="NZ_CP047650.1"/>
</dbReference>
<protein>
    <submittedName>
        <fullName evidence="3">Uncharacterized protein</fullName>
    </submittedName>
</protein>
<keyword evidence="4" id="KW-1185">Reference proteome</keyword>
<organism evidence="3 4">
    <name type="scientific">Xylophilus rhododendri</name>
    <dbReference type="NCBI Taxonomy" id="2697032"/>
    <lineage>
        <taxon>Bacteria</taxon>
        <taxon>Pseudomonadati</taxon>
        <taxon>Pseudomonadota</taxon>
        <taxon>Betaproteobacteria</taxon>
        <taxon>Burkholderiales</taxon>
        <taxon>Xylophilus</taxon>
    </lineage>
</organism>
<dbReference type="EMBL" id="CP047650">
    <property type="protein sequence ID" value="QHI97127.1"/>
    <property type="molecule type" value="Genomic_DNA"/>
</dbReference>
<dbReference type="AlphaFoldDB" id="A0A857J0L0"/>
<evidence type="ECO:0000256" key="2">
    <source>
        <dbReference type="SAM" id="MobiDB-lite"/>
    </source>
</evidence>